<comment type="caution">
    <text evidence="4">The sequence shown here is derived from an EMBL/GenBank/DDBJ whole genome shotgun (WGS) entry which is preliminary data.</text>
</comment>
<dbReference type="OrthoDB" id="69641at2759"/>
<dbReference type="Pfam" id="PF01205">
    <property type="entry name" value="Impact_N"/>
    <property type="match status" value="1"/>
</dbReference>
<feature type="compositionally biased region" description="Polar residues" evidence="2">
    <location>
        <begin position="179"/>
        <end position="188"/>
    </location>
</feature>
<keyword evidence="4" id="KW-0687">Ribonucleoprotein</keyword>
<dbReference type="GO" id="GO:0140469">
    <property type="term" value="P:GCN2-mediated signaling"/>
    <property type="evidence" value="ECO:0007669"/>
    <property type="project" value="TreeGrafter"/>
</dbReference>
<comment type="similarity">
    <text evidence="1">Belongs to the IMPACT family.</text>
</comment>
<organism evidence="4 5">
    <name type="scientific">Russula ochroleuca</name>
    <dbReference type="NCBI Taxonomy" id="152965"/>
    <lineage>
        <taxon>Eukaryota</taxon>
        <taxon>Fungi</taxon>
        <taxon>Dikarya</taxon>
        <taxon>Basidiomycota</taxon>
        <taxon>Agaricomycotina</taxon>
        <taxon>Agaricomycetes</taxon>
        <taxon>Russulales</taxon>
        <taxon>Russulaceae</taxon>
        <taxon>Russula</taxon>
    </lineage>
</organism>
<protein>
    <submittedName>
        <fullName evidence="4">Ribosomal protein S5 domain 2-like protein</fullName>
    </submittedName>
</protein>
<keyword evidence="5" id="KW-1185">Reference proteome</keyword>
<dbReference type="AlphaFoldDB" id="A0A9P5N1B2"/>
<evidence type="ECO:0000313" key="4">
    <source>
        <dbReference type="EMBL" id="KAF8483775.1"/>
    </source>
</evidence>
<dbReference type="InterPro" id="IPR001498">
    <property type="entry name" value="Impact_N"/>
</dbReference>
<dbReference type="PANTHER" id="PTHR16301:SF25">
    <property type="entry name" value="PROTEIN IMPACT"/>
    <property type="match status" value="1"/>
</dbReference>
<reference evidence="4" key="1">
    <citation type="submission" date="2019-10" db="EMBL/GenBank/DDBJ databases">
        <authorList>
            <consortium name="DOE Joint Genome Institute"/>
            <person name="Kuo A."/>
            <person name="Miyauchi S."/>
            <person name="Kiss E."/>
            <person name="Drula E."/>
            <person name="Kohler A."/>
            <person name="Sanchez-Garcia M."/>
            <person name="Andreopoulos B."/>
            <person name="Barry K.W."/>
            <person name="Bonito G."/>
            <person name="Buee M."/>
            <person name="Carver A."/>
            <person name="Chen C."/>
            <person name="Cichocki N."/>
            <person name="Clum A."/>
            <person name="Culley D."/>
            <person name="Crous P.W."/>
            <person name="Fauchery L."/>
            <person name="Girlanda M."/>
            <person name="Hayes R."/>
            <person name="Keri Z."/>
            <person name="LaButti K."/>
            <person name="Lipzen A."/>
            <person name="Lombard V."/>
            <person name="Magnuson J."/>
            <person name="Maillard F."/>
            <person name="Morin E."/>
            <person name="Murat C."/>
            <person name="Nolan M."/>
            <person name="Ohm R."/>
            <person name="Pangilinan J."/>
            <person name="Pereira M."/>
            <person name="Perotto S."/>
            <person name="Peter M."/>
            <person name="Riley R."/>
            <person name="Sitrit Y."/>
            <person name="Stielow B."/>
            <person name="Szollosi G."/>
            <person name="Zifcakova L."/>
            <person name="Stursova M."/>
            <person name="Spatafora J.W."/>
            <person name="Tedersoo L."/>
            <person name="Vaario L.-M."/>
            <person name="Yamada A."/>
            <person name="Yan M."/>
            <person name="Wang P."/>
            <person name="Xu J."/>
            <person name="Bruns T."/>
            <person name="Baldrian P."/>
            <person name="Vilgalys R."/>
            <person name="Henrissat B."/>
            <person name="Grigoriev I.V."/>
            <person name="Hibbett D."/>
            <person name="Nagy L.G."/>
            <person name="Martin F.M."/>
        </authorList>
    </citation>
    <scope>NUCLEOTIDE SEQUENCE</scope>
    <source>
        <strain evidence="4">Prilba</strain>
    </source>
</reference>
<dbReference type="InterPro" id="IPR023582">
    <property type="entry name" value="Impact"/>
</dbReference>
<accession>A0A9P5N1B2</accession>
<proteinExistence type="inferred from homology"/>
<dbReference type="GO" id="GO:0005737">
    <property type="term" value="C:cytoplasm"/>
    <property type="evidence" value="ECO:0007669"/>
    <property type="project" value="TreeGrafter"/>
</dbReference>
<dbReference type="GO" id="GO:0005840">
    <property type="term" value="C:ribosome"/>
    <property type="evidence" value="ECO:0007669"/>
    <property type="project" value="UniProtKB-KW"/>
</dbReference>
<feature type="region of interest" description="Disordered" evidence="2">
    <location>
        <begin position="177"/>
        <end position="202"/>
    </location>
</feature>
<name>A0A9P5N1B2_9AGAM</name>
<dbReference type="SUPFAM" id="SSF54211">
    <property type="entry name" value="Ribosomal protein S5 domain 2-like"/>
    <property type="match status" value="1"/>
</dbReference>
<evidence type="ECO:0000256" key="1">
    <source>
        <dbReference type="ARBA" id="ARBA00007665"/>
    </source>
</evidence>
<dbReference type="PROSITE" id="PS00910">
    <property type="entry name" value="UPF0029"/>
    <property type="match status" value="1"/>
</dbReference>
<gene>
    <name evidence="4" type="ORF">DFH94DRAFT_324481</name>
</gene>
<evidence type="ECO:0000256" key="2">
    <source>
        <dbReference type="SAM" id="MobiDB-lite"/>
    </source>
</evidence>
<dbReference type="GO" id="GO:0006446">
    <property type="term" value="P:regulation of translational initiation"/>
    <property type="evidence" value="ECO:0007669"/>
    <property type="project" value="TreeGrafter"/>
</dbReference>
<dbReference type="EMBL" id="WHVB01000004">
    <property type="protein sequence ID" value="KAF8483775.1"/>
    <property type="molecule type" value="Genomic_DNA"/>
</dbReference>
<sequence length="245" mass="27296">MSNLDGFITHKLPLPEPLATSAEIQDRQSTFLAYVFRASTPEQARRAHSHVRRVIHAKNPASHEIMAWRCMVLKEGRTGLRGDDDFKIEEGCEDDGELRAGGHILSVMRSEAIMDAVVIVSRWYGGIMLGPVRFTHIQDCARKVCQVFKVEDEMQDCISMLQSLDDILSDLRAELANTKGASSPQNQDSKSEARSHPTKDYSALQKSLDIAKARRQISAREKAIESVKKLINEDQAPSSTHAPVS</sequence>
<dbReference type="InterPro" id="IPR020568">
    <property type="entry name" value="Ribosomal_Su5_D2-typ_SF"/>
</dbReference>
<dbReference type="InterPro" id="IPR036956">
    <property type="entry name" value="Impact_N_sf"/>
</dbReference>
<feature type="compositionally biased region" description="Basic and acidic residues" evidence="2">
    <location>
        <begin position="189"/>
        <end position="199"/>
    </location>
</feature>
<keyword evidence="4" id="KW-0689">Ribosomal protein</keyword>
<evidence type="ECO:0000313" key="5">
    <source>
        <dbReference type="Proteomes" id="UP000759537"/>
    </source>
</evidence>
<evidence type="ECO:0000259" key="3">
    <source>
        <dbReference type="Pfam" id="PF01205"/>
    </source>
</evidence>
<dbReference type="InterPro" id="IPR020569">
    <property type="entry name" value="UPF0029_Impact_CS"/>
</dbReference>
<feature type="domain" description="Impact N-terminal" evidence="3">
    <location>
        <begin position="27"/>
        <end position="144"/>
    </location>
</feature>
<reference evidence="4" key="2">
    <citation type="journal article" date="2020" name="Nat. Commun.">
        <title>Large-scale genome sequencing of mycorrhizal fungi provides insights into the early evolution of symbiotic traits.</title>
        <authorList>
            <person name="Miyauchi S."/>
            <person name="Kiss E."/>
            <person name="Kuo A."/>
            <person name="Drula E."/>
            <person name="Kohler A."/>
            <person name="Sanchez-Garcia M."/>
            <person name="Morin E."/>
            <person name="Andreopoulos B."/>
            <person name="Barry K.W."/>
            <person name="Bonito G."/>
            <person name="Buee M."/>
            <person name="Carver A."/>
            <person name="Chen C."/>
            <person name="Cichocki N."/>
            <person name="Clum A."/>
            <person name="Culley D."/>
            <person name="Crous P.W."/>
            <person name="Fauchery L."/>
            <person name="Girlanda M."/>
            <person name="Hayes R.D."/>
            <person name="Keri Z."/>
            <person name="LaButti K."/>
            <person name="Lipzen A."/>
            <person name="Lombard V."/>
            <person name="Magnuson J."/>
            <person name="Maillard F."/>
            <person name="Murat C."/>
            <person name="Nolan M."/>
            <person name="Ohm R.A."/>
            <person name="Pangilinan J."/>
            <person name="Pereira M.F."/>
            <person name="Perotto S."/>
            <person name="Peter M."/>
            <person name="Pfister S."/>
            <person name="Riley R."/>
            <person name="Sitrit Y."/>
            <person name="Stielow J.B."/>
            <person name="Szollosi G."/>
            <person name="Zifcakova L."/>
            <person name="Stursova M."/>
            <person name="Spatafora J.W."/>
            <person name="Tedersoo L."/>
            <person name="Vaario L.M."/>
            <person name="Yamada A."/>
            <person name="Yan M."/>
            <person name="Wang P."/>
            <person name="Xu J."/>
            <person name="Bruns T."/>
            <person name="Baldrian P."/>
            <person name="Vilgalys R."/>
            <person name="Dunand C."/>
            <person name="Henrissat B."/>
            <person name="Grigoriev I.V."/>
            <person name="Hibbett D."/>
            <person name="Nagy L.G."/>
            <person name="Martin F.M."/>
        </authorList>
    </citation>
    <scope>NUCLEOTIDE SEQUENCE</scope>
    <source>
        <strain evidence="4">Prilba</strain>
    </source>
</reference>
<dbReference type="Gene3D" id="3.30.230.30">
    <property type="entry name" value="Impact, N-terminal domain"/>
    <property type="match status" value="1"/>
</dbReference>
<dbReference type="Proteomes" id="UP000759537">
    <property type="component" value="Unassembled WGS sequence"/>
</dbReference>
<dbReference type="PANTHER" id="PTHR16301">
    <property type="entry name" value="IMPACT-RELATED"/>
    <property type="match status" value="1"/>
</dbReference>